<dbReference type="KEGG" id="psez:HME7025_00179"/>
<accession>A0A2S2DRY1</accession>
<dbReference type="RefSeq" id="WP_109321838.1">
    <property type="nucleotide sequence ID" value="NZ_CP029346.1"/>
</dbReference>
<dbReference type="InterPro" id="IPR053135">
    <property type="entry name" value="AKR2_Oxidoreductase"/>
</dbReference>
<dbReference type="Proteomes" id="UP000245468">
    <property type="component" value="Chromosome"/>
</dbReference>
<keyword evidence="3" id="KW-1185">Reference proteome</keyword>
<evidence type="ECO:0000313" key="3">
    <source>
        <dbReference type="Proteomes" id="UP000245468"/>
    </source>
</evidence>
<dbReference type="EMBL" id="CP029346">
    <property type="protein sequence ID" value="AWL08062.1"/>
    <property type="molecule type" value="Genomic_DNA"/>
</dbReference>
<reference evidence="3" key="1">
    <citation type="submission" date="2018-05" db="EMBL/GenBank/DDBJ databases">
        <title>Pseudarcicella sp. HME7025 Genome sequencing and assembly.</title>
        <authorList>
            <person name="Kim H."/>
            <person name="Kang H."/>
            <person name="Joh K."/>
        </authorList>
    </citation>
    <scope>NUCLEOTIDE SEQUENCE [LARGE SCALE GENOMIC DNA]</scope>
    <source>
        <strain evidence="3">HME7025</strain>
    </source>
</reference>
<evidence type="ECO:0000313" key="2">
    <source>
        <dbReference type="EMBL" id="AWL08062.1"/>
    </source>
</evidence>
<feature type="domain" description="NADP-dependent oxidoreductase" evidence="1">
    <location>
        <begin position="16"/>
        <end position="316"/>
    </location>
</feature>
<dbReference type="Gene3D" id="3.20.20.100">
    <property type="entry name" value="NADP-dependent oxidoreductase domain"/>
    <property type="match status" value="1"/>
</dbReference>
<evidence type="ECO:0000259" key="1">
    <source>
        <dbReference type="Pfam" id="PF00248"/>
    </source>
</evidence>
<organism evidence="2 3">
    <name type="scientific">Aquirufa nivalisilvae</name>
    <dbReference type="NCBI Taxonomy" id="2516557"/>
    <lineage>
        <taxon>Bacteria</taxon>
        <taxon>Pseudomonadati</taxon>
        <taxon>Bacteroidota</taxon>
        <taxon>Cytophagia</taxon>
        <taxon>Cytophagales</taxon>
        <taxon>Flectobacillaceae</taxon>
        <taxon>Aquirufa</taxon>
    </lineage>
</organism>
<dbReference type="OrthoDB" id="9773828at2"/>
<proteinExistence type="predicted"/>
<dbReference type="Pfam" id="PF00248">
    <property type="entry name" value="Aldo_ket_red"/>
    <property type="match status" value="1"/>
</dbReference>
<dbReference type="EC" id="1.1.1.122" evidence="2"/>
<sequence>MTKASIHRFSNRLHQKLGLGTWQLGGPNIVQGKAMGWGEISEEESLAILSAALETGIQFIDTADSYGKGLSEIIVGKALRELSYPQDIIVCTKFGNVYLSDGTTGQDFSPEHLFASVKASLQRLQREHIDVLLLHSPPDNFDWANYDRAPFEDLVSQGLIRQYGVSSKSVYGAKRVMDAGFGSVIEVIYNALDRRVDEILSSHPHQAAYDIIGRVPLGSGFLSDRLLTEDPQFGEDDYRSHMADRDKNWMVENARKLVFLADLPGGLSANALRFTLQNPIISVVIPGARSVAQVQSNVLAANLPALSEAYIHHIEQSVPSVPDWWKPSK</sequence>
<dbReference type="InterPro" id="IPR036812">
    <property type="entry name" value="NAD(P)_OxRdtase_dom_sf"/>
</dbReference>
<gene>
    <name evidence="2" type="ORF">HME7025_00179</name>
</gene>
<dbReference type="AlphaFoldDB" id="A0A2S2DRY1"/>
<name>A0A2S2DRY1_9BACT</name>
<dbReference type="SUPFAM" id="SSF51430">
    <property type="entry name" value="NAD(P)-linked oxidoreductase"/>
    <property type="match status" value="1"/>
</dbReference>
<protein>
    <submittedName>
        <fullName evidence="2">D-threo-aldose 1-dehydrogenase</fullName>
        <ecNumber evidence="2">1.1.1.122</ecNumber>
    </submittedName>
</protein>
<dbReference type="CDD" id="cd19086">
    <property type="entry name" value="AKR_AKR11C1"/>
    <property type="match status" value="1"/>
</dbReference>
<dbReference type="InterPro" id="IPR023210">
    <property type="entry name" value="NADP_OxRdtase_dom"/>
</dbReference>
<dbReference type="PANTHER" id="PTHR43312">
    <property type="entry name" value="D-THREO-ALDOSE 1-DEHYDROGENASE"/>
    <property type="match status" value="1"/>
</dbReference>
<dbReference type="GO" id="GO:0047834">
    <property type="term" value="F:D-threo-aldose 1-dehydrogenase activity"/>
    <property type="evidence" value="ECO:0007669"/>
    <property type="project" value="UniProtKB-EC"/>
</dbReference>
<keyword evidence="2" id="KW-0560">Oxidoreductase</keyword>
<dbReference type="PANTHER" id="PTHR43312:SF1">
    <property type="entry name" value="NADP-DEPENDENT OXIDOREDUCTASE DOMAIN-CONTAINING PROTEIN"/>
    <property type="match status" value="1"/>
</dbReference>